<dbReference type="InterPro" id="IPR036259">
    <property type="entry name" value="MFS_trans_sf"/>
</dbReference>
<dbReference type="STRING" id="1921803.NIES593_01095"/>
<evidence type="ECO:0000256" key="3">
    <source>
        <dbReference type="ARBA" id="ARBA00022475"/>
    </source>
</evidence>
<feature type="transmembrane region" description="Helical" evidence="7">
    <location>
        <begin position="278"/>
        <end position="295"/>
    </location>
</feature>
<feature type="transmembrane region" description="Helical" evidence="7">
    <location>
        <begin position="68"/>
        <end position="90"/>
    </location>
</feature>
<dbReference type="GO" id="GO:0005886">
    <property type="term" value="C:plasma membrane"/>
    <property type="evidence" value="ECO:0007669"/>
    <property type="project" value="UniProtKB-SubCell"/>
</dbReference>
<evidence type="ECO:0000256" key="2">
    <source>
        <dbReference type="ARBA" id="ARBA00022448"/>
    </source>
</evidence>
<evidence type="ECO:0000256" key="4">
    <source>
        <dbReference type="ARBA" id="ARBA00022692"/>
    </source>
</evidence>
<feature type="transmembrane region" description="Helical" evidence="7">
    <location>
        <begin position="301"/>
        <end position="319"/>
    </location>
</feature>
<dbReference type="RefSeq" id="WP_073597816.1">
    <property type="nucleotide sequence ID" value="NZ_MRCB01000001.1"/>
</dbReference>
<dbReference type="PANTHER" id="PTHR43266:SF2">
    <property type="entry name" value="MAJOR FACILITATOR SUPERFAMILY (MFS) PROFILE DOMAIN-CONTAINING PROTEIN"/>
    <property type="match status" value="1"/>
</dbReference>
<evidence type="ECO:0000256" key="5">
    <source>
        <dbReference type="ARBA" id="ARBA00022989"/>
    </source>
</evidence>
<feature type="transmembrane region" description="Helical" evidence="7">
    <location>
        <begin position="165"/>
        <end position="183"/>
    </location>
</feature>
<accession>A0A1U7HSV4</accession>
<feature type="transmembrane region" description="Helical" evidence="7">
    <location>
        <begin position="39"/>
        <end position="61"/>
    </location>
</feature>
<proteinExistence type="predicted"/>
<reference evidence="9 10" key="1">
    <citation type="submission" date="2016-11" db="EMBL/GenBank/DDBJ databases">
        <title>Draft Genome Sequences of Nine Cyanobacterial Strains from Diverse Habitats.</title>
        <authorList>
            <person name="Zhu T."/>
            <person name="Hou S."/>
            <person name="Lu X."/>
            <person name="Hess W.R."/>
        </authorList>
    </citation>
    <scope>NUCLEOTIDE SEQUENCE [LARGE SCALE GENOMIC DNA]</scope>
    <source>
        <strain evidence="9 10">NIES-593</strain>
    </source>
</reference>
<comment type="caution">
    <text evidence="9">The sequence shown here is derived from an EMBL/GenBank/DDBJ whole genome shotgun (WGS) entry which is preliminary data.</text>
</comment>
<evidence type="ECO:0000259" key="8">
    <source>
        <dbReference type="PROSITE" id="PS50850"/>
    </source>
</evidence>
<feature type="transmembrane region" description="Helical" evidence="7">
    <location>
        <begin position="253"/>
        <end position="271"/>
    </location>
</feature>
<dbReference type="InterPro" id="IPR020846">
    <property type="entry name" value="MFS_dom"/>
</dbReference>
<protein>
    <submittedName>
        <fullName evidence="9">MFS transporter</fullName>
    </submittedName>
</protein>
<feature type="transmembrane region" description="Helical" evidence="7">
    <location>
        <begin position="216"/>
        <end position="241"/>
    </location>
</feature>
<dbReference type="Pfam" id="PF07690">
    <property type="entry name" value="MFS_1"/>
    <property type="match status" value="1"/>
</dbReference>
<keyword evidence="4 7" id="KW-0812">Transmembrane</keyword>
<dbReference type="PANTHER" id="PTHR43266">
    <property type="entry name" value="MACROLIDE-EFFLUX PROTEIN"/>
    <property type="match status" value="1"/>
</dbReference>
<comment type="subcellular location">
    <subcellularLocation>
        <location evidence="1">Cell membrane</location>
        <topology evidence="1">Multi-pass membrane protein</topology>
    </subcellularLocation>
</comment>
<dbReference type="PROSITE" id="PS50850">
    <property type="entry name" value="MFS"/>
    <property type="match status" value="1"/>
</dbReference>
<keyword evidence="10" id="KW-1185">Reference proteome</keyword>
<feature type="transmembrane region" description="Helical" evidence="7">
    <location>
        <begin position="96"/>
        <end position="120"/>
    </location>
</feature>
<name>A0A1U7HSV4_9CYAN</name>
<keyword evidence="2" id="KW-0813">Transport</keyword>
<dbReference type="GO" id="GO:0022857">
    <property type="term" value="F:transmembrane transporter activity"/>
    <property type="evidence" value="ECO:0007669"/>
    <property type="project" value="InterPro"/>
</dbReference>
<feature type="transmembrane region" description="Helical" evidence="7">
    <location>
        <begin position="391"/>
        <end position="410"/>
    </location>
</feature>
<organism evidence="9 10">
    <name type="scientific">Hydrococcus rivularis NIES-593</name>
    <dbReference type="NCBI Taxonomy" id="1921803"/>
    <lineage>
        <taxon>Bacteria</taxon>
        <taxon>Bacillati</taxon>
        <taxon>Cyanobacteriota</taxon>
        <taxon>Cyanophyceae</taxon>
        <taxon>Pleurocapsales</taxon>
        <taxon>Hydrococcaceae</taxon>
        <taxon>Hydrococcus</taxon>
    </lineage>
</organism>
<dbReference type="OrthoDB" id="9775268at2"/>
<dbReference type="EMBL" id="MRCB01000001">
    <property type="protein sequence ID" value="OKH26680.1"/>
    <property type="molecule type" value="Genomic_DNA"/>
</dbReference>
<evidence type="ECO:0000313" key="9">
    <source>
        <dbReference type="EMBL" id="OKH26680.1"/>
    </source>
</evidence>
<keyword evidence="6 7" id="KW-0472">Membrane</keyword>
<feature type="domain" description="Major facilitator superfamily (MFS) profile" evidence="8">
    <location>
        <begin position="1"/>
        <end position="187"/>
    </location>
</feature>
<keyword evidence="3" id="KW-1003">Cell membrane</keyword>
<evidence type="ECO:0000256" key="1">
    <source>
        <dbReference type="ARBA" id="ARBA00004651"/>
    </source>
</evidence>
<evidence type="ECO:0000313" key="10">
    <source>
        <dbReference type="Proteomes" id="UP000186868"/>
    </source>
</evidence>
<dbReference type="Proteomes" id="UP000186868">
    <property type="component" value="Unassembled WGS sequence"/>
</dbReference>
<dbReference type="SUPFAM" id="SSF103473">
    <property type="entry name" value="MFS general substrate transporter"/>
    <property type="match status" value="1"/>
</dbReference>
<feature type="transmembrane region" description="Helical" evidence="7">
    <location>
        <begin position="141"/>
        <end position="159"/>
    </location>
</feature>
<dbReference type="AlphaFoldDB" id="A0A1U7HSV4"/>
<keyword evidence="5 7" id="KW-1133">Transmembrane helix</keyword>
<gene>
    <name evidence="9" type="ORF">NIES593_01095</name>
</gene>
<dbReference type="Gene3D" id="1.20.1250.20">
    <property type="entry name" value="MFS general substrate transporter like domains"/>
    <property type="match status" value="1"/>
</dbReference>
<dbReference type="CDD" id="cd06173">
    <property type="entry name" value="MFS_MefA_like"/>
    <property type="match status" value="1"/>
</dbReference>
<evidence type="ECO:0000256" key="6">
    <source>
        <dbReference type="ARBA" id="ARBA00023136"/>
    </source>
</evidence>
<sequence length="439" mass="48093">MRTFLFIWIGQVVSLLGSKLTEFALGVWVYQQTESLTQFAFVVLCMYLPNLLVSPFAGAIIDRWDRRWAMILSDLAAGISTLTVMGLLWTNSLQVWHIYLVVMVVSFADAFQIPAYTAAIGQLVPNEHLSRANGMVQISKAIAKIAAPFVAGFLIELVALKGVLLIDFCTFTVAAFTLLLVRFPTLKTASTYPIESQRLWQEIVSGWHYILAKPSLLGLTSYVAMIYFTMGMLEVLFWPFILDFSSSADLGRVLSIGGCGMLLGGLTISIWGGPQRRIYGIFAFVPVQGMALLLGSLDASLYLAALGIFAYLFAQPIIISCNRAIWQSKIPLGLQGRIFALQQALERSLSILAYVIAGPLVERVISPFVASDGFLTTGIGRLIGTGMGQEIRLLLFAMGSILIFVTLVVCQLPQLRRIEAELPDEGDAALAMVKARSTI</sequence>
<evidence type="ECO:0000256" key="7">
    <source>
        <dbReference type="SAM" id="Phobius"/>
    </source>
</evidence>
<dbReference type="InterPro" id="IPR011701">
    <property type="entry name" value="MFS"/>
</dbReference>